<feature type="domain" description="Rod shape-determining protein MreC beta-barrel core" evidence="7">
    <location>
        <begin position="132"/>
        <end position="287"/>
    </location>
</feature>
<dbReference type="InterPro" id="IPR042177">
    <property type="entry name" value="Cell/Rod_1"/>
</dbReference>
<evidence type="ECO:0000256" key="1">
    <source>
        <dbReference type="ARBA" id="ARBA00009369"/>
    </source>
</evidence>
<dbReference type="PANTHER" id="PTHR34138:SF1">
    <property type="entry name" value="CELL SHAPE-DETERMINING PROTEIN MREC"/>
    <property type="match status" value="1"/>
</dbReference>
<dbReference type="GO" id="GO:0005886">
    <property type="term" value="C:plasma membrane"/>
    <property type="evidence" value="ECO:0007669"/>
    <property type="project" value="TreeGrafter"/>
</dbReference>
<evidence type="ECO:0000313" key="8">
    <source>
        <dbReference type="EMBL" id="KXI14065.1"/>
    </source>
</evidence>
<feature type="coiled-coil region" evidence="6">
    <location>
        <begin position="75"/>
        <end position="102"/>
    </location>
</feature>
<dbReference type="Gene3D" id="2.40.10.350">
    <property type="entry name" value="Rod shape-determining protein MreC, domain 2"/>
    <property type="match status" value="1"/>
</dbReference>
<evidence type="ECO:0000256" key="3">
    <source>
        <dbReference type="ARBA" id="ARBA00022960"/>
    </source>
</evidence>
<proteinExistence type="inferred from homology"/>
<keyword evidence="3 5" id="KW-0133">Cell shape</keyword>
<dbReference type="InterPro" id="IPR007221">
    <property type="entry name" value="MreC"/>
</dbReference>
<evidence type="ECO:0000256" key="2">
    <source>
        <dbReference type="ARBA" id="ARBA00013855"/>
    </source>
</evidence>
<dbReference type="Proteomes" id="UP000070326">
    <property type="component" value="Unassembled WGS sequence"/>
</dbReference>
<dbReference type="PIRSF" id="PIRSF038471">
    <property type="entry name" value="MreC"/>
    <property type="match status" value="1"/>
</dbReference>
<dbReference type="InterPro" id="IPR042175">
    <property type="entry name" value="Cell/Rod_MreC_2"/>
</dbReference>
<dbReference type="EMBL" id="LSQZ01000014">
    <property type="protein sequence ID" value="KXI14065.1"/>
    <property type="molecule type" value="Genomic_DNA"/>
</dbReference>
<dbReference type="NCBIfam" id="TIGR00219">
    <property type="entry name" value="mreC"/>
    <property type="match status" value="1"/>
</dbReference>
<reference evidence="8 10" key="1">
    <citation type="submission" date="2016-02" db="EMBL/GenBank/DDBJ databases">
        <authorList>
            <person name="Wen L."/>
            <person name="He K."/>
            <person name="Yang H."/>
        </authorList>
    </citation>
    <scope>NUCLEOTIDE SEQUENCE [LARGE SCALE GENOMIC DNA]</scope>
    <source>
        <strain evidence="8 10">MJR8628A</strain>
    </source>
</reference>
<evidence type="ECO:0000313" key="10">
    <source>
        <dbReference type="Proteomes" id="UP000070326"/>
    </source>
</evidence>
<organism evidence="8 10">
    <name type="scientific">Peptostreptococcus anaerobius</name>
    <dbReference type="NCBI Taxonomy" id="1261"/>
    <lineage>
        <taxon>Bacteria</taxon>
        <taxon>Bacillati</taxon>
        <taxon>Bacillota</taxon>
        <taxon>Clostridia</taxon>
        <taxon>Peptostreptococcales</taxon>
        <taxon>Peptostreptococcaceae</taxon>
        <taxon>Peptostreptococcus</taxon>
    </lineage>
</organism>
<reference evidence="9 11" key="2">
    <citation type="submission" date="2018-06" db="EMBL/GenBank/DDBJ databases">
        <authorList>
            <consortium name="Pathogen Informatics"/>
            <person name="Doyle S."/>
        </authorList>
    </citation>
    <scope>NUCLEOTIDE SEQUENCE [LARGE SCALE GENOMIC DNA]</scope>
    <source>
        <strain evidence="9 11">NCTC11460</strain>
    </source>
</reference>
<gene>
    <name evidence="8" type="ORF">HMPREF3195_00396</name>
    <name evidence="9" type="ORF">NCTC11460_00584</name>
</gene>
<dbReference type="GO" id="GO:0008360">
    <property type="term" value="P:regulation of cell shape"/>
    <property type="evidence" value="ECO:0007669"/>
    <property type="project" value="UniProtKB-KW"/>
</dbReference>
<dbReference type="eggNOG" id="COG1792">
    <property type="taxonomic scope" value="Bacteria"/>
</dbReference>
<dbReference type="STRING" id="1261.HMPREF3195_00396"/>
<evidence type="ECO:0000313" key="9">
    <source>
        <dbReference type="EMBL" id="SUB60675.1"/>
    </source>
</evidence>
<evidence type="ECO:0000256" key="6">
    <source>
        <dbReference type="SAM" id="Coils"/>
    </source>
</evidence>
<dbReference type="Gene3D" id="2.40.10.340">
    <property type="entry name" value="Rod shape-determining protein MreC, domain 1"/>
    <property type="match status" value="1"/>
</dbReference>
<evidence type="ECO:0000313" key="11">
    <source>
        <dbReference type="Proteomes" id="UP000255101"/>
    </source>
</evidence>
<dbReference type="RefSeq" id="WP_002846135.1">
    <property type="nucleotide sequence ID" value="NZ_CAMPYD010000014.1"/>
</dbReference>
<evidence type="ECO:0000256" key="4">
    <source>
        <dbReference type="ARBA" id="ARBA00032089"/>
    </source>
</evidence>
<name>A0A135YXE3_9FIRM</name>
<dbReference type="PATRIC" id="fig|1261.3.peg.411"/>
<keyword evidence="6" id="KW-0175">Coiled coil</keyword>
<dbReference type="InterPro" id="IPR055342">
    <property type="entry name" value="MreC_beta-barrel_core"/>
</dbReference>
<protein>
    <recommendedName>
        <fullName evidence="2 5">Cell shape-determining protein MreC</fullName>
    </recommendedName>
    <alternativeName>
        <fullName evidence="4 5">Cell shape protein MreC</fullName>
    </alternativeName>
</protein>
<evidence type="ECO:0000256" key="5">
    <source>
        <dbReference type="PIRNR" id="PIRNR038471"/>
    </source>
</evidence>
<accession>A0A135YXE3</accession>
<evidence type="ECO:0000259" key="7">
    <source>
        <dbReference type="Pfam" id="PF04085"/>
    </source>
</evidence>
<comment type="function">
    <text evidence="5">Involved in formation and maintenance of cell shape.</text>
</comment>
<dbReference type="Pfam" id="PF04085">
    <property type="entry name" value="MreC"/>
    <property type="match status" value="1"/>
</dbReference>
<dbReference type="PANTHER" id="PTHR34138">
    <property type="entry name" value="CELL SHAPE-DETERMINING PROTEIN MREC"/>
    <property type="match status" value="1"/>
</dbReference>
<dbReference type="Proteomes" id="UP000255101">
    <property type="component" value="Unassembled WGS sequence"/>
</dbReference>
<dbReference type="EMBL" id="UGTB01000004">
    <property type="protein sequence ID" value="SUB60675.1"/>
    <property type="molecule type" value="Genomic_DNA"/>
</dbReference>
<dbReference type="AlphaFoldDB" id="A0A135YXE3"/>
<sequence>MKLSKNERRKLTTKGLLSTIVIVVVLGVTAISFSNGGRVDQIENSGIHQFFYGFGKHINRVLDFGQGFVSDIIYFRHNSRKLKEVEAQNDKLKKEIIDLKGDGEKMESLDRLKKSLNYVSSDSRNELVSASIIGKNDGDWYKSFIIDAGSDAGVSKNSIVINDKGVVGIVYSVSNRYSKSISLVDSRASVSFKVPGESDKNGVITTSSMVGNADFTDVDKLLRGYMFDSKSKIKTGDLIVTSGVGLYPENIPIGKITSVNYDKNKSMKIIKVRPNVDFKKLNDVSIIPPRRTE</sequence>
<comment type="similarity">
    <text evidence="1 5">Belongs to the MreC family.</text>
</comment>